<dbReference type="InterPro" id="IPR006283">
    <property type="entry name" value="ThiL-like"/>
</dbReference>
<keyword evidence="6" id="KW-1185">Reference proteome</keyword>
<feature type="binding site" evidence="2">
    <location>
        <position position="259"/>
    </location>
    <ligand>
        <name>substrate</name>
    </ligand>
</feature>
<dbReference type="Pfam" id="PF00586">
    <property type="entry name" value="AIRS"/>
    <property type="match status" value="1"/>
</dbReference>
<dbReference type="HAMAP" id="MF_02128">
    <property type="entry name" value="TMP_kinase"/>
    <property type="match status" value="1"/>
</dbReference>
<dbReference type="Gene3D" id="3.30.1330.10">
    <property type="entry name" value="PurM-like, N-terminal domain"/>
    <property type="match status" value="1"/>
</dbReference>
<name>A0A1H3B2X1_9GAMM</name>
<dbReference type="NCBIfam" id="TIGR01379">
    <property type="entry name" value="thiL"/>
    <property type="match status" value="1"/>
</dbReference>
<dbReference type="AlphaFoldDB" id="A0A1H3B2X1"/>
<protein>
    <recommendedName>
        <fullName evidence="2">Thiamine-monophosphate kinase</fullName>
        <shortName evidence="2">TMP kinase</shortName>
        <shortName evidence="2">Thiamine-phosphate kinase</shortName>
        <ecNumber evidence="2">2.7.4.16</ecNumber>
    </recommendedName>
</protein>
<gene>
    <name evidence="2" type="primary">thiL</name>
    <name evidence="5" type="ORF">SAMN04487960_108197</name>
</gene>
<feature type="binding site" evidence="2">
    <location>
        <position position="54"/>
    </location>
    <ligand>
        <name>substrate</name>
    </ligand>
</feature>
<dbReference type="SUPFAM" id="SSF55326">
    <property type="entry name" value="PurM N-terminal domain-like"/>
    <property type="match status" value="1"/>
</dbReference>
<dbReference type="STRING" id="488533.SAMN04487960_108197"/>
<comment type="catalytic activity">
    <reaction evidence="2">
        <text>thiamine phosphate + ATP = thiamine diphosphate + ADP</text>
        <dbReference type="Rhea" id="RHEA:15913"/>
        <dbReference type="ChEBI" id="CHEBI:30616"/>
        <dbReference type="ChEBI" id="CHEBI:37575"/>
        <dbReference type="ChEBI" id="CHEBI:58937"/>
        <dbReference type="ChEBI" id="CHEBI:456216"/>
        <dbReference type="EC" id="2.7.4.16"/>
    </reaction>
</comment>
<feature type="binding site" evidence="2">
    <location>
        <position position="75"/>
    </location>
    <ligand>
        <name>Mg(2+)</name>
        <dbReference type="ChEBI" id="CHEBI:18420"/>
        <label>3</label>
    </ligand>
</feature>
<feature type="domain" description="PurM-like N-terminal" evidence="3">
    <location>
        <begin position="28"/>
        <end position="138"/>
    </location>
</feature>
<feature type="binding site" evidence="2">
    <location>
        <position position="30"/>
    </location>
    <ligand>
        <name>Mg(2+)</name>
        <dbReference type="ChEBI" id="CHEBI:18420"/>
        <label>3</label>
    </ligand>
</feature>
<evidence type="ECO:0000313" key="5">
    <source>
        <dbReference type="EMBL" id="SDX36277.1"/>
    </source>
</evidence>
<comment type="pathway">
    <text evidence="2">Cofactor biosynthesis; thiamine diphosphate biosynthesis; thiamine diphosphate from thiamine phosphate: step 1/1.</text>
</comment>
<dbReference type="CDD" id="cd02194">
    <property type="entry name" value="ThiL"/>
    <property type="match status" value="1"/>
</dbReference>
<evidence type="ECO:0000256" key="1">
    <source>
        <dbReference type="ARBA" id="ARBA00022977"/>
    </source>
</evidence>
<feature type="binding site" evidence="2">
    <location>
        <position position="47"/>
    </location>
    <ligand>
        <name>Mg(2+)</name>
        <dbReference type="ChEBI" id="CHEBI:18420"/>
        <label>2</label>
    </ligand>
</feature>
<feature type="domain" description="PurM-like C-terminal" evidence="4">
    <location>
        <begin position="151"/>
        <end position="297"/>
    </location>
</feature>
<dbReference type="InterPro" id="IPR016188">
    <property type="entry name" value="PurM-like_N"/>
</dbReference>
<feature type="binding site" evidence="2">
    <location>
        <position position="209"/>
    </location>
    <ligand>
        <name>Mg(2+)</name>
        <dbReference type="ChEBI" id="CHEBI:18420"/>
        <label>3</label>
    </ligand>
</feature>
<feature type="binding site" evidence="2">
    <location>
        <position position="30"/>
    </location>
    <ligand>
        <name>Mg(2+)</name>
        <dbReference type="ChEBI" id="CHEBI:18420"/>
        <label>4</label>
    </ligand>
</feature>
<feature type="binding site" evidence="2">
    <location>
        <position position="75"/>
    </location>
    <ligand>
        <name>Mg(2+)</name>
        <dbReference type="ChEBI" id="CHEBI:18420"/>
        <label>2</label>
    </ligand>
</feature>
<dbReference type="InterPro" id="IPR010918">
    <property type="entry name" value="PurM-like_C_dom"/>
</dbReference>
<accession>A0A1H3B2X1</accession>
<reference evidence="5 6" key="1">
    <citation type="submission" date="2016-10" db="EMBL/GenBank/DDBJ databases">
        <authorList>
            <person name="de Groot N.N."/>
        </authorList>
    </citation>
    <scope>NUCLEOTIDE SEQUENCE [LARGE SCALE GENOMIC DNA]</scope>
    <source>
        <strain evidence="5 6">CGMCC 1.7059</strain>
    </source>
</reference>
<dbReference type="PIRSF" id="PIRSF005303">
    <property type="entry name" value="Thiam_monoph_kin"/>
    <property type="match status" value="1"/>
</dbReference>
<feature type="binding site" evidence="2">
    <location>
        <position position="75"/>
    </location>
    <ligand>
        <name>Mg(2+)</name>
        <dbReference type="ChEBI" id="CHEBI:18420"/>
        <label>4</label>
    </ligand>
</feature>
<comment type="function">
    <text evidence="2">Catalyzes the ATP-dependent phosphorylation of thiamine-monophosphate (TMP) to form thiamine-pyrophosphate (TPP), the active form of vitamin B1.</text>
</comment>
<comment type="similarity">
    <text evidence="2">Belongs to the thiamine-monophosphate kinase family.</text>
</comment>
<dbReference type="RefSeq" id="WP_091815561.1">
    <property type="nucleotide sequence ID" value="NZ_FNNE01000008.1"/>
</dbReference>
<dbReference type="GO" id="GO:0005524">
    <property type="term" value="F:ATP binding"/>
    <property type="evidence" value="ECO:0007669"/>
    <property type="project" value="UniProtKB-UniRule"/>
</dbReference>
<feature type="binding site" evidence="2">
    <location>
        <position position="212"/>
    </location>
    <ligand>
        <name>Mg(2+)</name>
        <dbReference type="ChEBI" id="CHEBI:18420"/>
        <label>5</label>
    </ligand>
</feature>
<keyword evidence="2" id="KW-0808">Transferase</keyword>
<feature type="binding site" evidence="2">
    <location>
        <position position="47"/>
    </location>
    <ligand>
        <name>Mg(2+)</name>
        <dbReference type="ChEBI" id="CHEBI:18420"/>
        <label>1</label>
    </ligand>
</feature>
<dbReference type="EC" id="2.7.4.16" evidence="2"/>
<feature type="binding site" evidence="2">
    <location>
        <position position="45"/>
    </location>
    <ligand>
        <name>Mg(2+)</name>
        <dbReference type="ChEBI" id="CHEBI:18420"/>
        <label>4</label>
    </ligand>
</feature>
<keyword evidence="2" id="KW-0460">Magnesium</keyword>
<feature type="binding site" evidence="2">
    <location>
        <position position="211"/>
    </location>
    <ligand>
        <name>ATP</name>
        <dbReference type="ChEBI" id="CHEBI:30616"/>
    </ligand>
</feature>
<dbReference type="OrthoDB" id="9802811at2"/>
<keyword evidence="2" id="KW-0067">ATP-binding</keyword>
<dbReference type="PANTHER" id="PTHR30270">
    <property type="entry name" value="THIAMINE-MONOPHOSPHATE KINASE"/>
    <property type="match status" value="1"/>
</dbReference>
<dbReference type="UniPathway" id="UPA00060">
    <property type="reaction ID" value="UER00142"/>
</dbReference>
<evidence type="ECO:0000259" key="4">
    <source>
        <dbReference type="Pfam" id="PF02769"/>
    </source>
</evidence>
<keyword evidence="2" id="KW-0547">Nucleotide-binding</keyword>
<dbReference type="InterPro" id="IPR036676">
    <property type="entry name" value="PurM-like_C_sf"/>
</dbReference>
<dbReference type="EMBL" id="FNNE01000008">
    <property type="protein sequence ID" value="SDX36277.1"/>
    <property type="molecule type" value="Genomic_DNA"/>
</dbReference>
<dbReference type="Proteomes" id="UP000199675">
    <property type="component" value="Unassembled WGS sequence"/>
</dbReference>
<feature type="binding site" evidence="2">
    <location>
        <begin position="121"/>
        <end position="122"/>
    </location>
    <ligand>
        <name>ATP</name>
        <dbReference type="ChEBI" id="CHEBI:30616"/>
    </ligand>
</feature>
<evidence type="ECO:0000256" key="2">
    <source>
        <dbReference type="HAMAP-Rule" id="MF_02128"/>
    </source>
</evidence>
<proteinExistence type="inferred from homology"/>
<dbReference type="InterPro" id="IPR036921">
    <property type="entry name" value="PurM-like_N_sf"/>
</dbReference>
<dbReference type="GO" id="GO:0009030">
    <property type="term" value="F:thiamine-phosphate kinase activity"/>
    <property type="evidence" value="ECO:0007669"/>
    <property type="project" value="UniProtKB-UniRule"/>
</dbReference>
<dbReference type="Gene3D" id="3.90.650.10">
    <property type="entry name" value="PurM-like C-terminal domain"/>
    <property type="match status" value="1"/>
</dbReference>
<dbReference type="GO" id="GO:0000287">
    <property type="term" value="F:magnesium ion binding"/>
    <property type="evidence" value="ECO:0007669"/>
    <property type="project" value="UniProtKB-UniRule"/>
</dbReference>
<sequence>MGEFELIRQIFMPLAGQSGSAALLLGPGDDCAIQRVPPGQDLVFSIDTLVEGIHFPHHYDAEKLGWRALAVAVSDLAAMGADPRCFTLALTLPEARREWLEAFARGLGSAAGVFGIVLAGGDTTRGPLTLSLQVHGTVPAGTALLRSGAQAGDLVCVSGTVGDAGLALTYLDDPDPSADAAAVLKRYHFPMPRLELGRRLRGFASAAIDVSDGLLADLGHILQASGVGARIDGALVPLSEALCRLSDHGRLRAAVTAGDDYELAVTIPEHRWRALADDVREQLTVVGSVTTEQGLVIINGDDVQGATGFDHFGDV</sequence>
<keyword evidence="2" id="KW-0479">Metal-binding</keyword>
<evidence type="ECO:0000313" key="6">
    <source>
        <dbReference type="Proteomes" id="UP000199675"/>
    </source>
</evidence>
<dbReference type="SUPFAM" id="SSF56042">
    <property type="entry name" value="PurM C-terminal domain-like"/>
    <property type="match status" value="1"/>
</dbReference>
<dbReference type="GO" id="GO:0009228">
    <property type="term" value="P:thiamine biosynthetic process"/>
    <property type="evidence" value="ECO:0007669"/>
    <property type="project" value="UniProtKB-KW"/>
</dbReference>
<feature type="binding site" evidence="2">
    <location>
        <position position="122"/>
    </location>
    <ligand>
        <name>Mg(2+)</name>
        <dbReference type="ChEBI" id="CHEBI:18420"/>
        <label>1</label>
    </ligand>
</feature>
<dbReference type="PANTHER" id="PTHR30270:SF0">
    <property type="entry name" value="THIAMINE-MONOPHOSPHATE KINASE"/>
    <property type="match status" value="1"/>
</dbReference>
<feature type="binding site" evidence="2">
    <location>
        <position position="309"/>
    </location>
    <ligand>
        <name>substrate</name>
    </ligand>
</feature>
<comment type="miscellaneous">
    <text evidence="2">Reaction mechanism of ThiL seems to utilize a direct, inline transfer of the gamma-phosphate of ATP to TMP rather than a phosphorylated enzyme intermediate.</text>
</comment>
<dbReference type="GO" id="GO:0009229">
    <property type="term" value="P:thiamine diphosphate biosynthetic process"/>
    <property type="evidence" value="ECO:0007669"/>
    <property type="project" value="UniProtKB-UniRule"/>
</dbReference>
<dbReference type="Pfam" id="PF02769">
    <property type="entry name" value="AIRS_C"/>
    <property type="match status" value="1"/>
</dbReference>
<organism evidence="5 6">
    <name type="scientific">Marinobacter mobilis</name>
    <dbReference type="NCBI Taxonomy" id="488533"/>
    <lineage>
        <taxon>Bacteria</taxon>
        <taxon>Pseudomonadati</taxon>
        <taxon>Pseudomonadota</taxon>
        <taxon>Gammaproteobacteria</taxon>
        <taxon>Pseudomonadales</taxon>
        <taxon>Marinobacteraceae</taxon>
        <taxon>Marinobacter</taxon>
    </lineage>
</organism>
<comment type="caution">
    <text evidence="2">Lacks conserved residue(s) required for the propagation of feature annotation.</text>
</comment>
<keyword evidence="1 2" id="KW-0784">Thiamine biosynthesis</keyword>
<evidence type="ECO:0000259" key="3">
    <source>
        <dbReference type="Pfam" id="PF00586"/>
    </source>
</evidence>
<keyword evidence="2 5" id="KW-0418">Kinase</keyword>
<feature type="binding site" evidence="2">
    <location>
        <position position="146"/>
    </location>
    <ligand>
        <name>ATP</name>
        <dbReference type="ChEBI" id="CHEBI:30616"/>
    </ligand>
</feature>